<reference evidence="2 3" key="1">
    <citation type="submission" date="2020-06" db="EMBL/GenBank/DDBJ databases">
        <title>Altererythrobacter lutimaris sp. nov., a marine bacterium isolated from a tidal flat.</title>
        <authorList>
            <person name="Kim D."/>
            <person name="Yoo Y."/>
            <person name="Kim J.-J."/>
        </authorList>
    </citation>
    <scope>NUCLEOTIDE SEQUENCE [LARGE SCALE GENOMIC DNA]</scope>
    <source>
        <strain evidence="2 3">JGD-16</strain>
    </source>
</reference>
<dbReference type="AlphaFoldDB" id="A0A850HCN9"/>
<dbReference type="Proteomes" id="UP000546031">
    <property type="component" value="Unassembled WGS sequence"/>
</dbReference>
<proteinExistence type="predicted"/>
<dbReference type="Gene3D" id="3.30.70.260">
    <property type="match status" value="2"/>
</dbReference>
<comment type="caution">
    <text evidence="2">The sequence shown here is derived from an EMBL/GenBank/DDBJ whole genome shotgun (WGS) entry which is preliminary data.</text>
</comment>
<dbReference type="GO" id="GO:0006355">
    <property type="term" value="P:regulation of DNA-templated transcription"/>
    <property type="evidence" value="ECO:0007669"/>
    <property type="project" value="InterPro"/>
</dbReference>
<name>A0A850HCN9_9SPHN</name>
<keyword evidence="3" id="KW-1185">Reference proteome</keyword>
<dbReference type="PIRSF" id="PIRSF028103">
    <property type="entry name" value="GcvR"/>
    <property type="match status" value="1"/>
</dbReference>
<dbReference type="EMBL" id="JABWTA010000001">
    <property type="protein sequence ID" value="NVE95085.1"/>
    <property type="molecule type" value="Genomic_DNA"/>
</dbReference>
<dbReference type="PANTHER" id="PTHR34875">
    <property type="entry name" value="UPF0237 PROTEIN MJ1558"/>
    <property type="match status" value="1"/>
</dbReference>
<sequence>MSDTARYVLTVTGSDRPGLTSELSEAVLAAQGNWKEGHLSRLGGLYVGSVLVEIEPEQKSNLEQAIAAIDGGLEVRIFPAESDADTSGSLLLFELVGQDRPGIIKQVSSVLAGLGANIESLSSGEEMGAWGGEHLFRAEVLAILPDGVTPEQGQAALEEISSEIMVDFSFQKDFG</sequence>
<dbReference type="InterPro" id="IPR002912">
    <property type="entry name" value="ACT_dom"/>
</dbReference>
<protein>
    <submittedName>
        <fullName evidence="2">ACT domain-containing protein</fullName>
    </submittedName>
</protein>
<dbReference type="Pfam" id="PF13740">
    <property type="entry name" value="ACT_6"/>
    <property type="match status" value="1"/>
</dbReference>
<dbReference type="PROSITE" id="PS51671">
    <property type="entry name" value="ACT"/>
    <property type="match status" value="1"/>
</dbReference>
<dbReference type="SUPFAM" id="SSF55021">
    <property type="entry name" value="ACT-like"/>
    <property type="match status" value="2"/>
</dbReference>
<dbReference type="InterPro" id="IPR016867">
    <property type="entry name" value="GcvR"/>
</dbReference>
<evidence type="ECO:0000313" key="3">
    <source>
        <dbReference type="Proteomes" id="UP000546031"/>
    </source>
</evidence>
<gene>
    <name evidence="2" type="ORF">HUO12_09265</name>
</gene>
<dbReference type="InterPro" id="IPR050990">
    <property type="entry name" value="UPF0237/GcvR_regulator"/>
</dbReference>
<evidence type="ECO:0000313" key="2">
    <source>
        <dbReference type="EMBL" id="NVE95085.1"/>
    </source>
</evidence>
<dbReference type="PANTHER" id="PTHR34875:SF6">
    <property type="entry name" value="UPF0237 PROTEIN MJ1558"/>
    <property type="match status" value="1"/>
</dbReference>
<dbReference type="Pfam" id="PF01842">
    <property type="entry name" value="ACT"/>
    <property type="match status" value="1"/>
</dbReference>
<organism evidence="2 3">
    <name type="scientific">Altererythrobacter lutimaris</name>
    <dbReference type="NCBI Taxonomy" id="2743979"/>
    <lineage>
        <taxon>Bacteria</taxon>
        <taxon>Pseudomonadati</taxon>
        <taxon>Pseudomonadota</taxon>
        <taxon>Alphaproteobacteria</taxon>
        <taxon>Sphingomonadales</taxon>
        <taxon>Erythrobacteraceae</taxon>
        <taxon>Altererythrobacter</taxon>
    </lineage>
</organism>
<evidence type="ECO:0000259" key="1">
    <source>
        <dbReference type="PROSITE" id="PS51671"/>
    </source>
</evidence>
<dbReference type="InterPro" id="IPR045865">
    <property type="entry name" value="ACT-like_dom_sf"/>
</dbReference>
<feature type="domain" description="ACT" evidence="1">
    <location>
        <begin position="92"/>
        <end position="171"/>
    </location>
</feature>
<dbReference type="CDD" id="cd04869">
    <property type="entry name" value="ACT_GcvR_2"/>
    <property type="match status" value="1"/>
</dbReference>
<accession>A0A850HCN9</accession>
<dbReference type="RefSeq" id="WP_176273286.1">
    <property type="nucleotide sequence ID" value="NZ_JABWTA010000001.1"/>
</dbReference>